<evidence type="ECO:0000256" key="1">
    <source>
        <dbReference type="ARBA" id="ARBA00004123"/>
    </source>
</evidence>
<feature type="domain" description="RNA polymerase III Rpc82 C -terminal" evidence="9">
    <location>
        <begin position="162"/>
        <end position="379"/>
    </location>
</feature>
<evidence type="ECO:0000256" key="6">
    <source>
        <dbReference type="ARBA" id="ARBA00023242"/>
    </source>
</evidence>
<dbReference type="GO" id="GO:0006351">
    <property type="term" value="P:DNA-templated transcription"/>
    <property type="evidence" value="ECO:0007669"/>
    <property type="project" value="InterPro"/>
</dbReference>
<dbReference type="InterPro" id="IPR039748">
    <property type="entry name" value="RPC3"/>
</dbReference>
<dbReference type="PANTHER" id="PTHR12949">
    <property type="entry name" value="RNA POLYMERASE III DNA DIRECTED -RELATED"/>
    <property type="match status" value="1"/>
</dbReference>
<keyword evidence="6 7" id="KW-0539">Nucleus</keyword>
<comment type="caution">
    <text evidence="12">The sequence shown here is derived from an EMBL/GenBank/DDBJ whole genome shotgun (WGS) entry which is preliminary data.</text>
</comment>
<evidence type="ECO:0000256" key="7">
    <source>
        <dbReference type="RuleBase" id="RU367076"/>
    </source>
</evidence>
<comment type="subunit">
    <text evidence="7">Component of the RNA polymerase III (Pol III) complex consisting of 17 subunits.</text>
</comment>
<feature type="domain" description="RNA polymerase III subunit RPC82-related helix-turn-helix" evidence="10">
    <location>
        <begin position="11"/>
        <end position="66"/>
    </location>
</feature>
<dbReference type="AlphaFoldDB" id="A0AAV7GMM4"/>
<protein>
    <recommendedName>
        <fullName evidence="3 7">DNA-directed RNA polymerase III subunit RPC3</fullName>
        <shortName evidence="7">RNA polymerase III subunit C3</shortName>
    </recommendedName>
</protein>
<dbReference type="Pfam" id="PF22536">
    <property type="entry name" value="WHD_POLR3C"/>
    <property type="match status" value="1"/>
</dbReference>
<keyword evidence="5 7" id="KW-0804">Transcription</keyword>
<comment type="subcellular location">
    <subcellularLocation>
        <location evidence="1 7">Nucleus</location>
    </subcellularLocation>
</comment>
<feature type="region of interest" description="Disordered" evidence="8">
    <location>
        <begin position="178"/>
        <end position="204"/>
    </location>
</feature>
<keyword evidence="13" id="KW-1185">Reference proteome</keyword>
<dbReference type="InterPro" id="IPR008806">
    <property type="entry name" value="RNA_pol_III_Rpc82_C"/>
</dbReference>
<evidence type="ECO:0000259" key="10">
    <source>
        <dbReference type="Pfam" id="PF08221"/>
    </source>
</evidence>
<evidence type="ECO:0000256" key="4">
    <source>
        <dbReference type="ARBA" id="ARBA00022478"/>
    </source>
</evidence>
<dbReference type="GO" id="GO:0005666">
    <property type="term" value="C:RNA polymerase III complex"/>
    <property type="evidence" value="ECO:0007669"/>
    <property type="project" value="UniProtKB-UniRule"/>
</dbReference>
<keyword evidence="4 7" id="KW-0240">DNA-directed RNA polymerase</keyword>
<accession>A0AAV7GMM4</accession>
<gene>
    <name evidence="12" type="ORF">IEQ34_007631</name>
</gene>
<dbReference type="PANTHER" id="PTHR12949:SF0">
    <property type="entry name" value="DNA-DIRECTED RNA POLYMERASE III SUBUNIT RPC3"/>
    <property type="match status" value="1"/>
</dbReference>
<reference evidence="12 13" key="1">
    <citation type="journal article" date="2021" name="Hortic Res">
        <title>Chromosome-scale assembly of the Dendrobium chrysotoxum genome enhances the understanding of orchid evolution.</title>
        <authorList>
            <person name="Zhang Y."/>
            <person name="Zhang G.Q."/>
            <person name="Zhang D."/>
            <person name="Liu X.D."/>
            <person name="Xu X.Y."/>
            <person name="Sun W.H."/>
            <person name="Yu X."/>
            <person name="Zhu X."/>
            <person name="Wang Z.W."/>
            <person name="Zhao X."/>
            <person name="Zhong W.Y."/>
            <person name="Chen H."/>
            <person name="Yin W.L."/>
            <person name="Huang T."/>
            <person name="Niu S.C."/>
            <person name="Liu Z.J."/>
        </authorList>
    </citation>
    <scope>NUCLEOTIDE SEQUENCE [LARGE SCALE GENOMIC DNA]</scope>
    <source>
        <strain evidence="12">Lindl</strain>
    </source>
</reference>
<dbReference type="Proteomes" id="UP000775213">
    <property type="component" value="Unassembled WGS sequence"/>
</dbReference>
<evidence type="ECO:0000256" key="5">
    <source>
        <dbReference type="ARBA" id="ARBA00023163"/>
    </source>
</evidence>
<dbReference type="InterPro" id="IPR036388">
    <property type="entry name" value="WH-like_DNA-bd_sf"/>
</dbReference>
<evidence type="ECO:0000259" key="9">
    <source>
        <dbReference type="Pfam" id="PF05645"/>
    </source>
</evidence>
<feature type="domain" description="DNA-directed RNA polymerase III subunit RPC3 winged-helix" evidence="11">
    <location>
        <begin position="386"/>
        <end position="460"/>
    </location>
</feature>
<feature type="compositionally biased region" description="Basic and acidic residues" evidence="8">
    <location>
        <begin position="178"/>
        <end position="192"/>
    </location>
</feature>
<organism evidence="12 13">
    <name type="scientific">Dendrobium chrysotoxum</name>
    <name type="common">Orchid</name>
    <dbReference type="NCBI Taxonomy" id="161865"/>
    <lineage>
        <taxon>Eukaryota</taxon>
        <taxon>Viridiplantae</taxon>
        <taxon>Streptophyta</taxon>
        <taxon>Embryophyta</taxon>
        <taxon>Tracheophyta</taxon>
        <taxon>Spermatophyta</taxon>
        <taxon>Magnoliopsida</taxon>
        <taxon>Liliopsida</taxon>
        <taxon>Asparagales</taxon>
        <taxon>Orchidaceae</taxon>
        <taxon>Epidendroideae</taxon>
        <taxon>Malaxideae</taxon>
        <taxon>Dendrobiinae</taxon>
        <taxon>Dendrobium</taxon>
    </lineage>
</organism>
<evidence type="ECO:0000313" key="12">
    <source>
        <dbReference type="EMBL" id="KAH0463049.1"/>
    </source>
</evidence>
<dbReference type="FunFam" id="1.10.10.10:FF:000218">
    <property type="entry name" value="DNA-directed RNA polymerase III subunit RPC3"/>
    <property type="match status" value="1"/>
</dbReference>
<comment type="function">
    <text evidence="7">DNA-dependent RNA polymerase catalyzes the transcription of DNA into RNA using the four ribonucleoside triphosphates as substrates. Specific core component of RNA polymerase III which synthesizes small RNAs, such as 5S rRNA and tRNAs.</text>
</comment>
<dbReference type="GO" id="GO:0003697">
    <property type="term" value="F:single-stranded DNA binding"/>
    <property type="evidence" value="ECO:0007669"/>
    <property type="project" value="UniProtKB-UniRule"/>
</dbReference>
<dbReference type="FunFam" id="1.10.10.10:FF:000515">
    <property type="entry name" value="DNA-directed RNA polymerase III subunit rpc3"/>
    <property type="match status" value="1"/>
</dbReference>
<dbReference type="InterPro" id="IPR013197">
    <property type="entry name" value="RNA_pol_III_RPC82-rel_HTH"/>
</dbReference>
<proteinExistence type="inferred from homology"/>
<evidence type="ECO:0000256" key="8">
    <source>
        <dbReference type="SAM" id="MobiDB-lite"/>
    </source>
</evidence>
<dbReference type="EMBL" id="JAGFBR010000008">
    <property type="protein sequence ID" value="KAH0463049.1"/>
    <property type="molecule type" value="Genomic_DNA"/>
</dbReference>
<sequence length="529" mass="59833">MVGQQGIRYTISLIAAHFGDVVAVCECLIRRGSLCFMDVVRFTELHQGQVKDCLLVLIQHNCVQAFSIPKTGLSIPQHPPPLRIGMGGATMPVTLYMAIFDNIIHRMRFSKFLQIVKEHLGNQCAELLEGFLQHGRLTFELLYDRASGLSGGKAKRDDVLATFNKLVHAHYLERCPKGDPFLEPKDNDDVSSVRKRTRSGEETSTIEQEAIIAAAPLDADRFSGILDLMMDTEADIKHIKNDSSLEVSAGNKRKHEVLEAEEEIQNTINTIDVLWRANYEKFVQCLKKKTCVANVRSRFGLDAAIVLEAMIGSSDRQNARTMNSVSSSMSSIIESVRGKPGGISMTLEHVRTILEQLGCQVCTEETGALYTVGLKDIIENCQNDEVESLVFKKYGKESYRIFRLLIKMGRLVPMDQISDKTFLEKKEAQKILCKLWKDDYLDMEKVNLNVGGRSEVFLWKVNRKVLWELVLNDMFHTALNISQKIAQVAEEFLLSNTDVQKAERLRRARIILESSLLKMDDAIMLFHDF</sequence>
<evidence type="ECO:0000256" key="2">
    <source>
        <dbReference type="ARBA" id="ARBA00007206"/>
    </source>
</evidence>
<evidence type="ECO:0000313" key="13">
    <source>
        <dbReference type="Proteomes" id="UP000775213"/>
    </source>
</evidence>
<evidence type="ECO:0000259" key="11">
    <source>
        <dbReference type="Pfam" id="PF22536"/>
    </source>
</evidence>
<name>A0AAV7GMM4_DENCH</name>
<evidence type="ECO:0000256" key="3">
    <source>
        <dbReference type="ARBA" id="ARBA00016689"/>
    </source>
</evidence>
<dbReference type="Pfam" id="PF05645">
    <property type="entry name" value="RNA_pol_Rpc82"/>
    <property type="match status" value="1"/>
</dbReference>
<dbReference type="Pfam" id="PF08221">
    <property type="entry name" value="HTH_9"/>
    <property type="match status" value="1"/>
</dbReference>
<dbReference type="InterPro" id="IPR055207">
    <property type="entry name" value="POLR3C_WHD"/>
</dbReference>
<dbReference type="Gene3D" id="1.10.10.10">
    <property type="entry name" value="Winged helix-like DNA-binding domain superfamily/Winged helix DNA-binding domain"/>
    <property type="match status" value="4"/>
</dbReference>
<comment type="similarity">
    <text evidence="2 7">Belongs to the eukaryotic RPC3/POLR3C RNA polymerase subunit family.</text>
</comment>